<dbReference type="InterPro" id="IPR026881">
    <property type="entry name" value="WYL_dom"/>
</dbReference>
<proteinExistence type="predicted"/>
<dbReference type="Pfam" id="PF13280">
    <property type="entry name" value="WYL"/>
    <property type="match status" value="1"/>
</dbReference>
<reference evidence="2 3" key="1">
    <citation type="submission" date="2024-08" db="EMBL/GenBank/DDBJ databases">
        <title>Sulfate-reducing bacteria isolated from formation water of the oil field in Kazakhstan and description of Pseudodesulfovibrio sp.</title>
        <authorList>
            <person name="Bidzhieva S.K."/>
            <person name="Tourova T.P."/>
            <person name="Grouzdev D.S."/>
            <person name="Beletsky A.V."/>
            <person name="Sokolova D.S."/>
            <person name="Samigullina S.R."/>
            <person name="Poltaraus A.B."/>
            <person name="Avtukh A.N."/>
            <person name="Tereshina V.M."/>
            <person name="Zhaparov N.S."/>
            <person name="Mardanov A.V."/>
            <person name="Nazina T.N."/>
        </authorList>
    </citation>
    <scope>NUCLEOTIDE SEQUENCE [LARGE SCALE GENOMIC DNA]</scope>
    <source>
        <strain evidence="2 3">9FUS</strain>
    </source>
</reference>
<sequence length="135" mass="15176">MGWTAFAVLLIVVLFFYGKKKENPPAGVSTGRPEAVSEDEYDPFDGWRRSLTTLWKGSTAIEFSYDSSSSGWSHRKVELNEIAESPGGQIYLRGFCSLRNEERFFRIARIVGPIDCEGAELSGEELFQALTEKEL</sequence>
<comment type="caution">
    <text evidence="2">The sequence shown here is derived from an EMBL/GenBank/DDBJ whole genome shotgun (WGS) entry which is preliminary data.</text>
</comment>
<gene>
    <name evidence="2" type="ORF">AB6M95_05120</name>
</gene>
<dbReference type="EMBL" id="JBGLYH010000009">
    <property type="protein sequence ID" value="MEZ7196123.1"/>
    <property type="molecule type" value="Genomic_DNA"/>
</dbReference>
<dbReference type="RefSeq" id="WP_371385663.1">
    <property type="nucleotide sequence ID" value="NZ_JBGLYH010000009.1"/>
</dbReference>
<dbReference type="Proteomes" id="UP001568698">
    <property type="component" value="Unassembled WGS sequence"/>
</dbReference>
<accession>A0ABV4K2N2</accession>
<evidence type="ECO:0000259" key="1">
    <source>
        <dbReference type="Pfam" id="PF13280"/>
    </source>
</evidence>
<organism evidence="2 3">
    <name type="scientific">Pseudodesulfovibrio karagichevae</name>
    <dbReference type="NCBI Taxonomy" id="3239305"/>
    <lineage>
        <taxon>Bacteria</taxon>
        <taxon>Pseudomonadati</taxon>
        <taxon>Thermodesulfobacteriota</taxon>
        <taxon>Desulfovibrionia</taxon>
        <taxon>Desulfovibrionales</taxon>
        <taxon>Desulfovibrionaceae</taxon>
    </lineage>
</organism>
<name>A0ABV4K2N2_9BACT</name>
<keyword evidence="3" id="KW-1185">Reference proteome</keyword>
<evidence type="ECO:0000313" key="3">
    <source>
        <dbReference type="Proteomes" id="UP001568698"/>
    </source>
</evidence>
<protein>
    <submittedName>
        <fullName evidence="2">WYL domain-containing protein</fullName>
    </submittedName>
</protein>
<feature type="domain" description="WYL" evidence="1">
    <location>
        <begin position="59"/>
        <end position="110"/>
    </location>
</feature>
<evidence type="ECO:0000313" key="2">
    <source>
        <dbReference type="EMBL" id="MEZ7196123.1"/>
    </source>
</evidence>